<proteinExistence type="predicted"/>
<comment type="caution">
    <text evidence="1">The sequence shown here is derived from an EMBL/GenBank/DDBJ whole genome shotgun (WGS) entry which is preliminary data.</text>
</comment>
<organism evidence="1 2">
    <name type="scientific">Candidatus Jorgensenbacteria bacterium CG11_big_fil_rev_8_21_14_0_20_38_23</name>
    <dbReference type="NCBI Taxonomy" id="1974594"/>
    <lineage>
        <taxon>Bacteria</taxon>
        <taxon>Candidatus Joergenseniibacteriota</taxon>
    </lineage>
</organism>
<accession>A0A2H0NAV5</accession>
<dbReference type="EMBL" id="PCWR01000068">
    <property type="protein sequence ID" value="PIR06021.1"/>
    <property type="molecule type" value="Genomic_DNA"/>
</dbReference>
<dbReference type="AlphaFoldDB" id="A0A2H0NAV5"/>
<sequence length="92" mass="10759">MARTVTILPLIVRLLREAPFLPSERDLLKQQFYNLSPKERASWLMFLNENPDFFTEVAYRLRGLETQIHIAGKEPLEKLVAEYEAAVKELKL</sequence>
<evidence type="ECO:0000313" key="2">
    <source>
        <dbReference type="Proteomes" id="UP000228867"/>
    </source>
</evidence>
<gene>
    <name evidence="1" type="ORF">COV54_03440</name>
</gene>
<name>A0A2H0NAV5_9BACT</name>
<protein>
    <submittedName>
        <fullName evidence="1">Uncharacterized protein</fullName>
    </submittedName>
</protein>
<reference evidence="1 2" key="1">
    <citation type="submission" date="2017-09" db="EMBL/GenBank/DDBJ databases">
        <title>Depth-based differentiation of microbial function through sediment-hosted aquifers and enrichment of novel symbionts in the deep terrestrial subsurface.</title>
        <authorList>
            <person name="Probst A.J."/>
            <person name="Ladd B."/>
            <person name="Jarett J.K."/>
            <person name="Geller-Mcgrath D.E."/>
            <person name="Sieber C.M."/>
            <person name="Emerson J.B."/>
            <person name="Anantharaman K."/>
            <person name="Thomas B.C."/>
            <person name="Malmstrom R."/>
            <person name="Stieglmeier M."/>
            <person name="Klingl A."/>
            <person name="Woyke T."/>
            <person name="Ryan C.M."/>
            <person name="Banfield J.F."/>
        </authorList>
    </citation>
    <scope>NUCLEOTIDE SEQUENCE [LARGE SCALE GENOMIC DNA]</scope>
    <source>
        <strain evidence="1">CG11_big_fil_rev_8_21_14_0_20_38_23</strain>
    </source>
</reference>
<evidence type="ECO:0000313" key="1">
    <source>
        <dbReference type="EMBL" id="PIR06021.1"/>
    </source>
</evidence>
<dbReference type="Proteomes" id="UP000228867">
    <property type="component" value="Unassembled WGS sequence"/>
</dbReference>